<dbReference type="PANTHER" id="PTHR41386:SF1">
    <property type="entry name" value="MEMBRANE PROTEIN"/>
    <property type="match status" value="1"/>
</dbReference>
<feature type="transmembrane region" description="Helical" evidence="2">
    <location>
        <begin position="102"/>
        <end position="121"/>
    </location>
</feature>
<evidence type="ECO:0000313" key="4">
    <source>
        <dbReference type="Proteomes" id="UP001248709"/>
    </source>
</evidence>
<keyword evidence="4" id="KW-1185">Reference proteome</keyword>
<comment type="caution">
    <text evidence="3">The sequence shown here is derived from an EMBL/GenBank/DDBJ whole genome shotgun (WGS) entry which is preliminary data.</text>
</comment>
<sequence>MAQAKAKKVPPVDATINGFDIELNEQHKGRIDNLVDIYEKRILAHLEEEYDKQTGLGGKLADRIAAFGGSWKFILYFSCFLAVWIVWNVLGFTRHFDSPPFILLNLCLSFLSAFQAPIIMMSQNRQTARDKHEAIIDFAINYKAEQEIDDMQGHLHRIEAELQELKTLLMNQQKSGKDAE</sequence>
<evidence type="ECO:0000256" key="2">
    <source>
        <dbReference type="SAM" id="Phobius"/>
    </source>
</evidence>
<dbReference type="Pfam" id="PF06210">
    <property type="entry name" value="DUF1003"/>
    <property type="match status" value="1"/>
</dbReference>
<keyword evidence="2" id="KW-0472">Membrane</keyword>
<proteinExistence type="predicted"/>
<dbReference type="RefSeq" id="WP_025701734.1">
    <property type="nucleotide sequence ID" value="NZ_JAUSUY010000020.1"/>
</dbReference>
<name>A0ABU3HF88_9BACL</name>
<organism evidence="3 4">
    <name type="scientific">Paenibacillus forsythiae</name>
    <dbReference type="NCBI Taxonomy" id="365616"/>
    <lineage>
        <taxon>Bacteria</taxon>
        <taxon>Bacillati</taxon>
        <taxon>Bacillota</taxon>
        <taxon>Bacilli</taxon>
        <taxon>Bacillales</taxon>
        <taxon>Paenibacillaceae</taxon>
        <taxon>Paenibacillus</taxon>
    </lineage>
</organism>
<protein>
    <submittedName>
        <fullName evidence="3">Membrane protein</fullName>
    </submittedName>
</protein>
<keyword evidence="1" id="KW-0175">Coiled coil</keyword>
<gene>
    <name evidence="3" type="ORF">J2Z22_003962</name>
</gene>
<accession>A0ABU3HF88</accession>
<dbReference type="PANTHER" id="PTHR41386">
    <property type="entry name" value="INTEGRAL MEMBRANE PROTEIN-RELATED"/>
    <property type="match status" value="1"/>
</dbReference>
<feature type="transmembrane region" description="Helical" evidence="2">
    <location>
        <begin position="73"/>
        <end position="90"/>
    </location>
</feature>
<evidence type="ECO:0000256" key="1">
    <source>
        <dbReference type="SAM" id="Coils"/>
    </source>
</evidence>
<dbReference type="Proteomes" id="UP001248709">
    <property type="component" value="Unassembled WGS sequence"/>
</dbReference>
<dbReference type="EMBL" id="JAUSUY010000020">
    <property type="protein sequence ID" value="MDT3428370.1"/>
    <property type="molecule type" value="Genomic_DNA"/>
</dbReference>
<feature type="coiled-coil region" evidence="1">
    <location>
        <begin position="141"/>
        <end position="175"/>
    </location>
</feature>
<keyword evidence="2" id="KW-0812">Transmembrane</keyword>
<evidence type="ECO:0000313" key="3">
    <source>
        <dbReference type="EMBL" id="MDT3428370.1"/>
    </source>
</evidence>
<dbReference type="InterPro" id="IPR010406">
    <property type="entry name" value="DUF1003"/>
</dbReference>
<reference evidence="3 4" key="1">
    <citation type="submission" date="2023-07" db="EMBL/GenBank/DDBJ databases">
        <title>Genomic Encyclopedia of Type Strains, Phase IV (KMG-IV): sequencing the most valuable type-strain genomes for metagenomic binning, comparative biology and taxonomic classification.</title>
        <authorList>
            <person name="Goeker M."/>
        </authorList>
    </citation>
    <scope>NUCLEOTIDE SEQUENCE [LARGE SCALE GENOMIC DNA]</scope>
    <source>
        <strain evidence="3 4">T98</strain>
    </source>
</reference>
<keyword evidence="2" id="KW-1133">Transmembrane helix</keyword>